<dbReference type="GO" id="GO:0006066">
    <property type="term" value="P:alcohol metabolic process"/>
    <property type="evidence" value="ECO:0007669"/>
    <property type="project" value="UniProtKB-ARBA"/>
</dbReference>
<dbReference type="FunFam" id="3.20.20.80:FF:000030">
    <property type="entry name" value="Lysosomal acid glucosylceramidase"/>
    <property type="match status" value="1"/>
</dbReference>
<dbReference type="PANTHER" id="PTHR11069">
    <property type="entry name" value="GLUCOSYLCERAMIDASE"/>
    <property type="match status" value="1"/>
</dbReference>
<dbReference type="PRINTS" id="PR00843">
    <property type="entry name" value="GLHYDRLASE30"/>
</dbReference>
<feature type="domain" description="Glycosyl hydrolase family 30 TIM-barrel" evidence="14">
    <location>
        <begin position="101"/>
        <end position="448"/>
    </location>
</feature>
<comment type="catalytic activity">
    <reaction evidence="10">
        <text>a beta-D-glucosylceramide + H2O = an N-acyl-sphingoid base + D-glucose</text>
        <dbReference type="Rhea" id="RHEA:81447"/>
        <dbReference type="ChEBI" id="CHEBI:4167"/>
        <dbReference type="ChEBI" id="CHEBI:15377"/>
        <dbReference type="ChEBI" id="CHEBI:83264"/>
        <dbReference type="ChEBI" id="CHEBI:83273"/>
    </reaction>
    <physiologicalReaction direction="left-to-right" evidence="10">
        <dbReference type="Rhea" id="RHEA:81448"/>
    </physiologicalReaction>
</comment>
<dbReference type="GO" id="GO:0006914">
    <property type="term" value="P:autophagy"/>
    <property type="evidence" value="ECO:0007669"/>
    <property type="project" value="UniProtKB-ARBA"/>
</dbReference>
<organism evidence="16 17">
    <name type="scientific">Brenthis ino</name>
    <name type="common">lesser marbled fritillary</name>
    <dbReference type="NCBI Taxonomy" id="405034"/>
    <lineage>
        <taxon>Eukaryota</taxon>
        <taxon>Metazoa</taxon>
        <taxon>Ecdysozoa</taxon>
        <taxon>Arthropoda</taxon>
        <taxon>Hexapoda</taxon>
        <taxon>Insecta</taxon>
        <taxon>Pterygota</taxon>
        <taxon>Neoptera</taxon>
        <taxon>Endopterygota</taxon>
        <taxon>Lepidoptera</taxon>
        <taxon>Glossata</taxon>
        <taxon>Ditrysia</taxon>
        <taxon>Papilionoidea</taxon>
        <taxon>Nymphalidae</taxon>
        <taxon>Heliconiinae</taxon>
        <taxon>Argynnini</taxon>
        <taxon>Brenthis</taxon>
    </lineage>
</organism>
<dbReference type="SUPFAM" id="SSF51445">
    <property type="entry name" value="(Trans)glycosidases"/>
    <property type="match status" value="1"/>
</dbReference>
<dbReference type="InterPro" id="IPR033452">
    <property type="entry name" value="GH30_C"/>
</dbReference>
<evidence type="ECO:0000256" key="7">
    <source>
        <dbReference type="ARBA" id="ARBA00022801"/>
    </source>
</evidence>
<reference evidence="16" key="1">
    <citation type="submission" date="2021-12" db="EMBL/GenBank/DDBJ databases">
        <authorList>
            <person name="Martin H S."/>
        </authorList>
    </citation>
    <scope>NUCLEOTIDE SEQUENCE</scope>
</reference>
<dbReference type="EMBL" id="OV170221">
    <property type="protein sequence ID" value="CAH0713913.1"/>
    <property type="molecule type" value="Genomic_DNA"/>
</dbReference>
<comment type="pathway">
    <text evidence="2">Lipid metabolism; sphingolipid metabolism.</text>
</comment>
<dbReference type="GO" id="GO:0032006">
    <property type="term" value="P:regulation of TOR signaling"/>
    <property type="evidence" value="ECO:0007669"/>
    <property type="project" value="UniProtKB-ARBA"/>
</dbReference>
<dbReference type="GO" id="GO:0005774">
    <property type="term" value="C:vacuolar membrane"/>
    <property type="evidence" value="ECO:0007669"/>
    <property type="project" value="UniProtKB-ARBA"/>
</dbReference>
<evidence type="ECO:0000259" key="14">
    <source>
        <dbReference type="Pfam" id="PF02055"/>
    </source>
</evidence>
<dbReference type="SUPFAM" id="SSF51011">
    <property type="entry name" value="Glycosyl hydrolase domain"/>
    <property type="match status" value="1"/>
</dbReference>
<dbReference type="Pfam" id="PF02055">
    <property type="entry name" value="Glyco_hydro_30"/>
    <property type="match status" value="1"/>
</dbReference>
<evidence type="ECO:0000256" key="6">
    <source>
        <dbReference type="ARBA" id="ARBA00022729"/>
    </source>
</evidence>
<keyword evidence="9 12" id="KW-0443">Lipid metabolism</keyword>
<dbReference type="GO" id="GO:0016241">
    <property type="term" value="P:regulation of macroautophagy"/>
    <property type="evidence" value="ECO:0007669"/>
    <property type="project" value="UniProtKB-ARBA"/>
</dbReference>
<evidence type="ECO:0000256" key="3">
    <source>
        <dbReference type="ARBA" id="ARBA00004991"/>
    </source>
</evidence>
<dbReference type="GO" id="GO:0010605">
    <property type="term" value="P:negative regulation of macromolecule metabolic process"/>
    <property type="evidence" value="ECO:0007669"/>
    <property type="project" value="UniProtKB-ARBA"/>
</dbReference>
<dbReference type="Proteomes" id="UP000838878">
    <property type="component" value="Chromosome 1"/>
</dbReference>
<dbReference type="InterPro" id="IPR001139">
    <property type="entry name" value="Glyco_hydro_30"/>
</dbReference>
<dbReference type="GO" id="GO:0030163">
    <property type="term" value="P:protein catabolic process"/>
    <property type="evidence" value="ECO:0007669"/>
    <property type="project" value="UniProtKB-ARBA"/>
</dbReference>
<dbReference type="GO" id="GO:0005102">
    <property type="term" value="F:signaling receptor binding"/>
    <property type="evidence" value="ECO:0007669"/>
    <property type="project" value="UniProtKB-ARBA"/>
</dbReference>
<accession>A0A8J9U4T7</accession>
<evidence type="ECO:0000256" key="11">
    <source>
        <dbReference type="ARBA" id="ARBA00051345"/>
    </source>
</evidence>
<protein>
    <recommendedName>
        <fullName evidence="5 12">Glucosylceramidase</fullName>
        <ecNumber evidence="5 12">3.2.1.45</ecNumber>
    </recommendedName>
</protein>
<dbReference type="GO" id="GO:0051246">
    <property type="term" value="P:regulation of protein metabolic process"/>
    <property type="evidence" value="ECO:0007669"/>
    <property type="project" value="UniProtKB-ARBA"/>
</dbReference>
<evidence type="ECO:0000256" key="13">
    <source>
        <dbReference type="SAM" id="SignalP"/>
    </source>
</evidence>
<dbReference type="PANTHER" id="PTHR11069:SF23">
    <property type="entry name" value="LYSOSOMAL ACID GLUCOSYLCERAMIDASE"/>
    <property type="match status" value="1"/>
</dbReference>
<feature type="chain" id="PRO_5035450710" description="Glucosylceramidase" evidence="13">
    <location>
        <begin position="23"/>
        <end position="519"/>
    </location>
</feature>
<proteinExistence type="inferred from homology"/>
<feature type="signal peptide" evidence="13">
    <location>
        <begin position="1"/>
        <end position="22"/>
    </location>
</feature>
<evidence type="ECO:0000259" key="15">
    <source>
        <dbReference type="Pfam" id="PF17189"/>
    </source>
</evidence>
<evidence type="ECO:0000256" key="5">
    <source>
        <dbReference type="ARBA" id="ARBA00012658"/>
    </source>
</evidence>
<keyword evidence="8 12" id="KW-0746">Sphingolipid metabolism</keyword>
<dbReference type="GO" id="GO:0008202">
    <property type="term" value="P:steroid metabolic process"/>
    <property type="evidence" value="ECO:0007669"/>
    <property type="project" value="UniProtKB-ARBA"/>
</dbReference>
<dbReference type="GO" id="GO:0006680">
    <property type="term" value="P:glucosylceramide catabolic process"/>
    <property type="evidence" value="ECO:0007669"/>
    <property type="project" value="TreeGrafter"/>
</dbReference>
<keyword evidence="12" id="KW-0326">Glycosidase</keyword>
<evidence type="ECO:0000313" key="16">
    <source>
        <dbReference type="EMBL" id="CAH0713913.1"/>
    </source>
</evidence>
<evidence type="ECO:0000256" key="4">
    <source>
        <dbReference type="ARBA" id="ARBA00005382"/>
    </source>
</evidence>
<feature type="non-terminal residue" evidence="16">
    <location>
        <position position="519"/>
    </location>
</feature>
<dbReference type="OrthoDB" id="2160638at2759"/>
<dbReference type="GO" id="GO:0042391">
    <property type="term" value="P:regulation of membrane potential"/>
    <property type="evidence" value="ECO:0007669"/>
    <property type="project" value="UniProtKB-ARBA"/>
</dbReference>
<evidence type="ECO:0000256" key="12">
    <source>
        <dbReference type="RuleBase" id="RU361188"/>
    </source>
</evidence>
<comment type="catalytic activity">
    <reaction evidence="1">
        <text>a beta-D-glucosyl-(1&lt;-&gt;1')-N-acylsphing-4-enine + H2O = an N-acylsphing-4-enine + D-glucose</text>
        <dbReference type="Rhea" id="RHEA:13269"/>
        <dbReference type="ChEBI" id="CHEBI:4167"/>
        <dbReference type="ChEBI" id="CHEBI:15377"/>
        <dbReference type="ChEBI" id="CHEBI:22801"/>
        <dbReference type="ChEBI" id="CHEBI:52639"/>
        <dbReference type="EC" id="3.2.1.45"/>
    </reaction>
    <physiologicalReaction direction="left-to-right" evidence="1">
        <dbReference type="Rhea" id="RHEA:13270"/>
    </physiologicalReaction>
</comment>
<keyword evidence="7 12" id="KW-0378">Hydrolase</keyword>
<dbReference type="InterPro" id="IPR017853">
    <property type="entry name" value="GH"/>
</dbReference>
<dbReference type="InterPro" id="IPR033453">
    <property type="entry name" value="Glyco_hydro_30_TIM-barrel"/>
</dbReference>
<comment type="pathway">
    <text evidence="3">Sphingolipid metabolism.</text>
</comment>
<evidence type="ECO:0000256" key="2">
    <source>
        <dbReference type="ARBA" id="ARBA00004760"/>
    </source>
</evidence>
<keyword evidence="17" id="KW-1185">Reference proteome</keyword>
<dbReference type="GO" id="GO:0016758">
    <property type="term" value="F:hexosyltransferase activity"/>
    <property type="evidence" value="ECO:0007669"/>
    <property type="project" value="UniProtKB-ARBA"/>
</dbReference>
<evidence type="ECO:0000313" key="17">
    <source>
        <dbReference type="Proteomes" id="UP000838878"/>
    </source>
</evidence>
<dbReference type="GO" id="GO:0007040">
    <property type="term" value="P:lysosome organization"/>
    <property type="evidence" value="ECO:0007669"/>
    <property type="project" value="UniProtKB-ARBA"/>
</dbReference>
<gene>
    <name evidence="16" type="ORF">BINO364_LOCUS1013</name>
</gene>
<sequence length="519" mass="59311">MKLFQVFIFAIFMLFEIFEVLADRPCATRQIPDQSTVCVCNTSYCDEITREVLNSGSYIAYTSSKAGLRFNKTQGKWSDEDISSCSSTILELDTKTTYQKVQGFGGAVTDATAINWSSLPPILQDSLIRSYFSEKGLEYNMLRVPIGGCDFSTHPYAYNELPVNDTHLTNYTLALEDVKYKIPMIKSIMKVAKSSIHIVATTWSPPVWMKTENTYGGLNRLKPEYFQTYADYHLKFIQKYNESGIPIWGITTTNEPINGVFALSTFNSLGWDMIEMGKWIVDNLGPTIRNSHFRDVKIITGDDQRITIPYWFNVMLSRHPNALQYIDGIGVHYYTDKFISPAIFEIVTLSHPEKFILATEACEGSFPWQSEKVLPGSWDRAKSYILDILEDLNYNLVGWIDWNLCLDNKGGPNWVENYVDSAIIVDKKRNEFFKQPMFYAMGHFSKFIPRDSARIKVTEKKLLLSSNLYQVAFITPRNTTVIIIYNNGHERTVILSNGKKQTSVFLEADSVTTVEFLNE</sequence>
<evidence type="ECO:0000256" key="1">
    <source>
        <dbReference type="ARBA" id="ARBA00001013"/>
    </source>
</evidence>
<dbReference type="GO" id="GO:0004348">
    <property type="term" value="F:glucosylceramidase activity"/>
    <property type="evidence" value="ECO:0007669"/>
    <property type="project" value="UniProtKB-EC"/>
</dbReference>
<dbReference type="GO" id="GO:0005764">
    <property type="term" value="C:lysosome"/>
    <property type="evidence" value="ECO:0007669"/>
    <property type="project" value="UniProtKB-ARBA"/>
</dbReference>
<dbReference type="Gene3D" id="3.20.20.80">
    <property type="entry name" value="Glycosidases"/>
    <property type="match status" value="1"/>
</dbReference>
<evidence type="ECO:0000256" key="8">
    <source>
        <dbReference type="ARBA" id="ARBA00022919"/>
    </source>
</evidence>
<keyword evidence="6 13" id="KW-0732">Signal</keyword>
<name>A0A8J9U4T7_9NEOP</name>
<feature type="domain" description="Glycosyl hydrolase family 30 beta sandwich" evidence="15">
    <location>
        <begin position="451"/>
        <end position="514"/>
    </location>
</feature>
<comment type="similarity">
    <text evidence="4 12">Belongs to the glycosyl hydrolase 30 family.</text>
</comment>
<dbReference type="EC" id="3.2.1.45" evidence="5 12"/>
<dbReference type="AlphaFoldDB" id="A0A8J9U4T7"/>
<comment type="catalytic activity">
    <reaction evidence="11">
        <text>an N-acyl-1-beta-D-glucosyl-15-methylhexadecasphing-4-enine + H2O = an N-acyl-15-methylhexadecasphing-4-enine + D-glucose</text>
        <dbReference type="Rhea" id="RHEA:34755"/>
        <dbReference type="ChEBI" id="CHEBI:4167"/>
        <dbReference type="ChEBI" id="CHEBI:15377"/>
        <dbReference type="ChEBI" id="CHEBI:70815"/>
        <dbReference type="ChEBI" id="CHEBI:70846"/>
    </reaction>
    <physiologicalReaction direction="left-to-right" evidence="11">
        <dbReference type="Rhea" id="RHEA:34756"/>
    </physiologicalReaction>
</comment>
<evidence type="ECO:0000256" key="10">
    <source>
        <dbReference type="ARBA" id="ARBA00050474"/>
    </source>
</evidence>
<evidence type="ECO:0000256" key="9">
    <source>
        <dbReference type="ARBA" id="ARBA00023098"/>
    </source>
</evidence>
<dbReference type="Pfam" id="PF17189">
    <property type="entry name" value="Glyco_hydro_30C"/>
    <property type="match status" value="1"/>
</dbReference>